<feature type="chain" id="PRO_5016343634" evidence="2">
    <location>
        <begin position="32"/>
        <end position="363"/>
    </location>
</feature>
<dbReference type="PANTHER" id="PTHR37507">
    <property type="entry name" value="SPORULATION PROTEIN YDCC"/>
    <property type="match status" value="1"/>
</dbReference>
<proteinExistence type="predicted"/>
<feature type="region of interest" description="Disordered" evidence="1">
    <location>
        <begin position="106"/>
        <end position="154"/>
    </location>
</feature>
<dbReference type="RefSeq" id="WP_109632347.1">
    <property type="nucleotide sequence ID" value="NZ_QGHB01000001.1"/>
</dbReference>
<dbReference type="InterPro" id="IPR052944">
    <property type="entry name" value="Sporulation_related"/>
</dbReference>
<reference evidence="3 5" key="1">
    <citation type="submission" date="2018-05" db="EMBL/GenBank/DDBJ databases">
        <title>Genomic Encyclopedia of Type Strains, Phase IV (KMG-IV): sequencing the most valuable type-strain genomes for metagenomic binning, comparative biology and taxonomic classification.</title>
        <authorList>
            <person name="Goeker M."/>
        </authorList>
    </citation>
    <scope>NUCLEOTIDE SEQUENCE [LARGE SCALE GENOMIC DNA]</scope>
    <source>
        <strain evidence="4 6">DSM 45479</strain>
        <strain evidence="3 5">DSM 45480</strain>
    </source>
</reference>
<sequence length="363" mass="38265">MNKRKVTLAVATAGVLTGAAGLSLLAMPAGAGQPPSLPDIAPEALVEQVMTVKPGAFGGTVEVDNKLGLPAIAEIPQLADGKHSGRIWTDGTGKLRLALPNGQSEQTIVDDGKTTWSWNSQTNEVTKSEHKADPKPENKDQDKNSAEQKAIDPATAAKEIVTMTKEFSEISVDGTARVANRAAYELVLTPKPTEKTLIREVRIAVDSELKMPLRVAVLTNGTAEPAGTVGFTQINVGPQDPKLFEFTPPANAKVTTPEAKEAESREKLPEAGLEAALHGKDPQIFGTGWDSVIGARIPAEAMTQVPAEAQGLVDRFTKKVSGSWGSGNLFTTKVATILIADDGRVVAGAVPEQVLFDTIGQVK</sequence>
<dbReference type="EMBL" id="QGHB01000001">
    <property type="protein sequence ID" value="PWK91614.1"/>
    <property type="molecule type" value="Genomic_DNA"/>
</dbReference>
<dbReference type="EMBL" id="QLTT01000006">
    <property type="protein sequence ID" value="RAS63822.1"/>
    <property type="molecule type" value="Genomic_DNA"/>
</dbReference>
<dbReference type="Proteomes" id="UP000248714">
    <property type="component" value="Unassembled WGS sequence"/>
</dbReference>
<evidence type="ECO:0000313" key="3">
    <source>
        <dbReference type="EMBL" id="PWK91614.1"/>
    </source>
</evidence>
<dbReference type="AlphaFoldDB" id="A0A316IGS8"/>
<dbReference type="OrthoDB" id="4822274at2"/>
<evidence type="ECO:0000256" key="1">
    <source>
        <dbReference type="SAM" id="MobiDB-lite"/>
    </source>
</evidence>
<dbReference type="Proteomes" id="UP000246005">
    <property type="component" value="Unassembled WGS sequence"/>
</dbReference>
<evidence type="ECO:0000313" key="4">
    <source>
        <dbReference type="EMBL" id="RAS63822.1"/>
    </source>
</evidence>
<dbReference type="Gene3D" id="2.50.20.10">
    <property type="entry name" value="Lipoprotein localisation LolA/LolB/LppX"/>
    <property type="match status" value="1"/>
</dbReference>
<protein>
    <submittedName>
        <fullName evidence="3">Uncharacterized protein</fullName>
    </submittedName>
</protein>
<keyword evidence="6" id="KW-1185">Reference proteome</keyword>
<dbReference type="InterPro" id="IPR029046">
    <property type="entry name" value="LolA/LolB/LppX"/>
</dbReference>
<evidence type="ECO:0000313" key="6">
    <source>
        <dbReference type="Proteomes" id="UP000248714"/>
    </source>
</evidence>
<dbReference type="PANTHER" id="PTHR37507:SF2">
    <property type="entry name" value="SPORULATION PROTEIN YDCC"/>
    <property type="match status" value="1"/>
</dbReference>
<feature type="compositionally biased region" description="Polar residues" evidence="1">
    <location>
        <begin position="114"/>
        <end position="125"/>
    </location>
</feature>
<keyword evidence="2" id="KW-0732">Signal</keyword>
<evidence type="ECO:0000256" key="2">
    <source>
        <dbReference type="SAM" id="SignalP"/>
    </source>
</evidence>
<feature type="signal peptide" evidence="2">
    <location>
        <begin position="1"/>
        <end position="31"/>
    </location>
</feature>
<evidence type="ECO:0000313" key="5">
    <source>
        <dbReference type="Proteomes" id="UP000246005"/>
    </source>
</evidence>
<accession>A0A316IGS8</accession>
<dbReference type="SUPFAM" id="SSF89392">
    <property type="entry name" value="Prokaryotic lipoproteins and lipoprotein localization factors"/>
    <property type="match status" value="1"/>
</dbReference>
<name>A0A316IGS8_9PSEU</name>
<feature type="compositionally biased region" description="Basic and acidic residues" evidence="1">
    <location>
        <begin position="126"/>
        <end position="150"/>
    </location>
</feature>
<gene>
    <name evidence="4" type="ORF">C8D87_106223</name>
    <name evidence="3" type="ORF">C8D88_1011653</name>
</gene>
<comment type="caution">
    <text evidence="3">The sequence shown here is derived from an EMBL/GenBank/DDBJ whole genome shotgun (WGS) entry which is preliminary data.</text>
</comment>
<organism evidence="3 5">
    <name type="scientific">Lentzea atacamensis</name>
    <dbReference type="NCBI Taxonomy" id="531938"/>
    <lineage>
        <taxon>Bacteria</taxon>
        <taxon>Bacillati</taxon>
        <taxon>Actinomycetota</taxon>
        <taxon>Actinomycetes</taxon>
        <taxon>Pseudonocardiales</taxon>
        <taxon>Pseudonocardiaceae</taxon>
        <taxon>Lentzea</taxon>
    </lineage>
</organism>